<proteinExistence type="predicted"/>
<name>A0A6G7PWS5_9BACT</name>
<dbReference type="InterPro" id="IPR050052">
    <property type="entry name" value="ATP-dep_Clp_protease_ClpX"/>
</dbReference>
<evidence type="ECO:0000256" key="2">
    <source>
        <dbReference type="ARBA" id="ARBA00022840"/>
    </source>
</evidence>
<dbReference type="GO" id="GO:0016887">
    <property type="term" value="F:ATP hydrolysis activity"/>
    <property type="evidence" value="ECO:0007669"/>
    <property type="project" value="InterPro"/>
</dbReference>
<keyword evidence="3" id="KW-0143">Chaperone</keyword>
<dbReference type="KEGG" id="tav:G4V39_06120"/>
<evidence type="ECO:0000313" key="4">
    <source>
        <dbReference type="EMBL" id="QIJ71863.1"/>
    </source>
</evidence>
<dbReference type="InterPro" id="IPR003593">
    <property type="entry name" value="AAA+_ATPase"/>
</dbReference>
<sequence>MDGEFSGKPPRADLEEKIHDHLSQKYGDKVRLASQVVFPRAGGGRESGERYPGRELINFDLKPQELAAYLDEHIIRQDEAKAILATKICTHFNRIKYLLRERRRYNPIGGIKNNIIMIGPTGVGKTFMVKLIARKIGVPFVKADATKFSETGYVGGDVEDLIRDLVQEADGDLEKAQFGIVYLDEIDKIAASQGLIGPDVSRTGVQRALLKPMEETEVDLRVPHDPISQIEAIEHYRRTGKRQKRTINTRHILFIVSGAFNGLSDIIRRRLCRQGIGFGAELKSQEEENWLRYVRAEDLIEYGFESEFIGRLPVIAVFDELKETDLYEILKNPNSTVVVNKKQDFRAYGIDLVFEDQALAELARQAAAEKTGARALVRVTEKALLPFEKTLPSTNIRQLVVTPELVDDPWGWLKYVLDNPNSPELKSRFERALEEELARLKEFVRQKKAAFFEHLGLSLSESRLELITLLSRQEDLDINTATEEFVLLLKQIRNFERSFKRRSGLEIVFSDEAANEIVRRGLTEGQGTYALCDRLLNILEYGLRLIQERTGRDSFVIVEEAVHNPEHYINRLIKEAFRPIQT</sequence>
<evidence type="ECO:0000313" key="5">
    <source>
        <dbReference type="Proteomes" id="UP000502179"/>
    </source>
</evidence>
<dbReference type="GO" id="GO:0051603">
    <property type="term" value="P:proteolysis involved in protein catabolic process"/>
    <property type="evidence" value="ECO:0007669"/>
    <property type="project" value="TreeGrafter"/>
</dbReference>
<reference evidence="4 5" key="1">
    <citation type="submission" date="2020-02" db="EMBL/GenBank/DDBJ databases">
        <title>Genome analysis of Thermosulfuriphilus ammonigenes ST65T, an anaerobic thermophilic chemolithoautotrophic bacterium isolated from a deep-sea hydrothermal vent.</title>
        <authorList>
            <person name="Slobodkina G."/>
            <person name="Allioux M."/>
            <person name="Merkel A."/>
            <person name="Alain K."/>
            <person name="Jebbar M."/>
            <person name="Slobodkin A."/>
        </authorList>
    </citation>
    <scope>NUCLEOTIDE SEQUENCE [LARGE SCALE GENOMIC DNA]</scope>
    <source>
        <strain evidence="4 5">ST65</strain>
    </source>
</reference>
<dbReference type="SUPFAM" id="SSF52540">
    <property type="entry name" value="P-loop containing nucleoside triphosphate hydrolases"/>
    <property type="match status" value="2"/>
</dbReference>
<dbReference type="Pfam" id="PF07724">
    <property type="entry name" value="AAA_2"/>
    <property type="match status" value="1"/>
</dbReference>
<keyword evidence="5" id="KW-1185">Reference proteome</keyword>
<evidence type="ECO:0000256" key="3">
    <source>
        <dbReference type="ARBA" id="ARBA00023186"/>
    </source>
</evidence>
<dbReference type="Pfam" id="PF10431">
    <property type="entry name" value="ClpB_D2-small"/>
    <property type="match status" value="1"/>
</dbReference>
<protein>
    <submittedName>
        <fullName evidence="4">AAA domain-containing protein</fullName>
    </submittedName>
</protein>
<dbReference type="Gene3D" id="1.10.8.60">
    <property type="match status" value="1"/>
</dbReference>
<dbReference type="EMBL" id="CP048877">
    <property type="protein sequence ID" value="QIJ71863.1"/>
    <property type="molecule type" value="Genomic_DNA"/>
</dbReference>
<dbReference type="PANTHER" id="PTHR48102">
    <property type="entry name" value="ATP-DEPENDENT CLP PROTEASE ATP-BINDING SUBUNIT CLPX-LIKE, MITOCHONDRIAL-RELATED"/>
    <property type="match status" value="1"/>
</dbReference>
<dbReference type="SMART" id="SM01086">
    <property type="entry name" value="ClpB_D2-small"/>
    <property type="match status" value="1"/>
</dbReference>
<keyword evidence="1" id="KW-0547">Nucleotide-binding</keyword>
<accession>A0A6G7PWS5</accession>
<dbReference type="AlphaFoldDB" id="A0A6G7PWS5"/>
<dbReference type="GO" id="GO:0005524">
    <property type="term" value="F:ATP binding"/>
    <property type="evidence" value="ECO:0007669"/>
    <property type="project" value="UniProtKB-KW"/>
</dbReference>
<dbReference type="InterPro" id="IPR003959">
    <property type="entry name" value="ATPase_AAA_core"/>
</dbReference>
<dbReference type="Proteomes" id="UP000502179">
    <property type="component" value="Chromosome"/>
</dbReference>
<dbReference type="InterPro" id="IPR019489">
    <property type="entry name" value="Clp_ATPase_C"/>
</dbReference>
<dbReference type="InterPro" id="IPR027417">
    <property type="entry name" value="P-loop_NTPase"/>
</dbReference>
<dbReference type="PANTHER" id="PTHR48102:SF7">
    <property type="entry name" value="ATP-DEPENDENT CLP PROTEASE ATP-BINDING SUBUNIT CLPX-LIKE, MITOCHONDRIAL"/>
    <property type="match status" value="1"/>
</dbReference>
<organism evidence="4 5">
    <name type="scientific">Thermosulfuriphilus ammonigenes</name>
    <dbReference type="NCBI Taxonomy" id="1936021"/>
    <lineage>
        <taxon>Bacteria</taxon>
        <taxon>Pseudomonadati</taxon>
        <taxon>Thermodesulfobacteriota</taxon>
        <taxon>Thermodesulfobacteria</taxon>
        <taxon>Thermodesulfobacteriales</taxon>
        <taxon>Thermodesulfobacteriaceae</taxon>
        <taxon>Thermosulfuriphilus</taxon>
    </lineage>
</organism>
<dbReference type="Gene3D" id="3.40.50.300">
    <property type="entry name" value="P-loop containing nucleotide triphosphate hydrolases"/>
    <property type="match status" value="1"/>
</dbReference>
<evidence type="ECO:0000256" key="1">
    <source>
        <dbReference type="ARBA" id="ARBA00022741"/>
    </source>
</evidence>
<dbReference type="SMART" id="SM00382">
    <property type="entry name" value="AAA"/>
    <property type="match status" value="1"/>
</dbReference>
<keyword evidence="2" id="KW-0067">ATP-binding</keyword>
<gene>
    <name evidence="4" type="ORF">G4V39_06120</name>
</gene>